<evidence type="ECO:0000256" key="1">
    <source>
        <dbReference type="ARBA" id="ARBA00022737"/>
    </source>
</evidence>
<evidence type="ECO:0000256" key="2">
    <source>
        <dbReference type="PROSITE-ProRule" id="PRU00708"/>
    </source>
</evidence>
<feature type="repeat" description="PPR" evidence="2">
    <location>
        <begin position="617"/>
        <end position="651"/>
    </location>
</feature>
<dbReference type="InterPro" id="IPR046960">
    <property type="entry name" value="PPR_At4g14850-like_plant"/>
</dbReference>
<gene>
    <name evidence="4" type="ORF">MUK42_13339</name>
</gene>
<dbReference type="PROSITE" id="PS51375">
    <property type="entry name" value="PPR"/>
    <property type="match status" value="5"/>
</dbReference>
<dbReference type="FunFam" id="1.25.40.10:FF:000343">
    <property type="entry name" value="Pentatricopeptide repeat-containing protein At3g58590"/>
    <property type="match status" value="1"/>
</dbReference>
<reference evidence="4" key="1">
    <citation type="submission" date="2022-05" db="EMBL/GenBank/DDBJ databases">
        <title>The Musa troglodytarum L. genome provides insights into the mechanism of non-climacteric behaviour and enrichment of carotenoids.</title>
        <authorList>
            <person name="Wang J."/>
        </authorList>
    </citation>
    <scope>NUCLEOTIDE SEQUENCE</scope>
    <source>
        <tissue evidence="4">Leaf</tissue>
    </source>
</reference>
<protein>
    <submittedName>
        <fullName evidence="4">PPR repeat</fullName>
    </submittedName>
</protein>
<keyword evidence="5" id="KW-1185">Reference proteome</keyword>
<feature type="region of interest" description="Disordered" evidence="3">
    <location>
        <begin position="1"/>
        <end position="25"/>
    </location>
</feature>
<feature type="repeat" description="PPR" evidence="2">
    <location>
        <begin position="718"/>
        <end position="752"/>
    </location>
</feature>
<dbReference type="PANTHER" id="PTHR47926:SF452">
    <property type="entry name" value="PENTATRICOPEPTIDE REPEAT-CONTAINING PROTEIN"/>
    <property type="match status" value="1"/>
</dbReference>
<evidence type="ECO:0000313" key="4">
    <source>
        <dbReference type="EMBL" id="URE18102.1"/>
    </source>
</evidence>
<dbReference type="GO" id="GO:0009451">
    <property type="term" value="P:RNA modification"/>
    <property type="evidence" value="ECO:0007669"/>
    <property type="project" value="InterPro"/>
</dbReference>
<dbReference type="InterPro" id="IPR046848">
    <property type="entry name" value="E_motif"/>
</dbReference>
<evidence type="ECO:0000256" key="3">
    <source>
        <dbReference type="SAM" id="MobiDB-lite"/>
    </source>
</evidence>
<dbReference type="Pfam" id="PF20431">
    <property type="entry name" value="E_motif"/>
    <property type="match status" value="1"/>
</dbReference>
<dbReference type="Pfam" id="PF01535">
    <property type="entry name" value="PPR"/>
    <property type="match status" value="4"/>
</dbReference>
<dbReference type="Gene3D" id="1.25.40.10">
    <property type="entry name" value="Tetratricopeptide repeat domain"/>
    <property type="match status" value="6"/>
</dbReference>
<feature type="compositionally biased region" description="Low complexity" evidence="3">
    <location>
        <begin position="1"/>
        <end position="10"/>
    </location>
</feature>
<dbReference type="FunFam" id="1.25.40.10:FF:000158">
    <property type="entry name" value="pentatricopeptide repeat-containing protein At2g33680"/>
    <property type="match status" value="1"/>
</dbReference>
<dbReference type="GO" id="GO:0099402">
    <property type="term" value="P:plant organ development"/>
    <property type="evidence" value="ECO:0007669"/>
    <property type="project" value="UniProtKB-ARBA"/>
</dbReference>
<dbReference type="AlphaFoldDB" id="A0A9E7GU30"/>
<feature type="repeat" description="PPR" evidence="2">
    <location>
        <begin position="516"/>
        <end position="550"/>
    </location>
</feature>
<feature type="non-terminal residue" evidence="4">
    <location>
        <position position="1"/>
    </location>
</feature>
<keyword evidence="1" id="KW-0677">Repeat</keyword>
<feature type="repeat" description="PPR" evidence="2">
    <location>
        <begin position="687"/>
        <end position="717"/>
    </location>
</feature>
<feature type="repeat" description="PPR" evidence="2">
    <location>
        <begin position="753"/>
        <end position="787"/>
    </location>
</feature>
<dbReference type="GO" id="GO:0003723">
    <property type="term" value="F:RNA binding"/>
    <property type="evidence" value="ECO:0007669"/>
    <property type="project" value="InterPro"/>
</dbReference>
<dbReference type="InterPro" id="IPR011990">
    <property type="entry name" value="TPR-like_helical_dom_sf"/>
</dbReference>
<organism evidence="4 5">
    <name type="scientific">Musa troglodytarum</name>
    <name type="common">fe'i banana</name>
    <dbReference type="NCBI Taxonomy" id="320322"/>
    <lineage>
        <taxon>Eukaryota</taxon>
        <taxon>Viridiplantae</taxon>
        <taxon>Streptophyta</taxon>
        <taxon>Embryophyta</taxon>
        <taxon>Tracheophyta</taxon>
        <taxon>Spermatophyta</taxon>
        <taxon>Magnoliopsida</taxon>
        <taxon>Liliopsida</taxon>
        <taxon>Zingiberales</taxon>
        <taxon>Musaceae</taxon>
        <taxon>Musa</taxon>
    </lineage>
</organism>
<dbReference type="PANTHER" id="PTHR47926">
    <property type="entry name" value="PENTATRICOPEPTIDE REPEAT-CONTAINING PROTEIN"/>
    <property type="match status" value="1"/>
</dbReference>
<accession>A0A9E7GU30</accession>
<evidence type="ECO:0000313" key="5">
    <source>
        <dbReference type="Proteomes" id="UP001055439"/>
    </source>
</evidence>
<dbReference type="EMBL" id="CP097509">
    <property type="protein sequence ID" value="URE18102.1"/>
    <property type="molecule type" value="Genomic_DNA"/>
</dbReference>
<sequence>TTTTPPSASALPDDGDLREPPTASEYDPVSYALNVDDGSEGSSFFAACHPGSRHRRHATVTAAEVDSMTSTGFTESMGWRHPYNYHDLTVLLAIRSDLMANFHFLSLLFVPRLPLKKILQFLPLATCSRRLCGCTSENLSSRKFHAKERFVSCLQACTDIRLLRKIHARIFTHGLGDISYLRSKLLNCYAKFGGLAESRWVFHKIVNKNVALWNSGIVSYFRAGHFEEVLMLYLNIKYKGIGVASSAINFGLKSCMELMNIEFGRSVHVDAFKVGLNDDRFIGSSLIALYFKFGSIKDAERAFIEIIDKDVVAYTAMVTGYAEFTDFNARGAFEIVTFMHREGLNANRVTLVSLLQAAGHLREFGKGRSVHCYALRRLIGVSDEVLLTSLVDMYAKCGAISIAASVLRQTKKRTVASWNALIARLSQLGQSSEALKYFCLMKQGNNLFPDSVTLANVLSACSNRNLVQHTTSLHAYIMRRNIQLDEVLTTTLIELYSKCYKMKRARILFDHLICRDTIVYNVMISGYLHNGLVEEAINIFSDMIREAARPNFATVVSLLSAFADVGDARIGRWVHGIVFRYGLELDLDVSNLIMHMYAKCGQIKNVKMIFDLITDKDLVSWTVMMMGYVNIGLADEATAMFQKMQRTGEEPDSSVIVTLLQAHAQLGSSEPVKEIHGYIYRTCLVEDIATMNSLIITYAKCGRIDVAEAVFNGMTGRELASWNTMIAAYGIHGYCTQVLEMFSQMQRENLKPDVLTFSSVLSACSHAGLVEEGWHIFSSMNSDYLVAPQEEHYNCMVDLLGRAGQLEEAYNLVKCSPLRDRASAMRTLLAACKVHKNTKLGELIGQELLDLEPQVSGTYALMSNVYAQSGNWNEAAKVWTTARQRGLAKIPGYSLVELSECACGD</sequence>
<dbReference type="Proteomes" id="UP001055439">
    <property type="component" value="Chromosome 7"/>
</dbReference>
<name>A0A9E7GU30_9LILI</name>
<dbReference type="Pfam" id="PF13041">
    <property type="entry name" value="PPR_2"/>
    <property type="match status" value="2"/>
</dbReference>
<dbReference type="OrthoDB" id="308440at2759"/>
<dbReference type="InterPro" id="IPR002885">
    <property type="entry name" value="PPR_rpt"/>
</dbReference>
<proteinExistence type="predicted"/>
<dbReference type="NCBIfam" id="TIGR00756">
    <property type="entry name" value="PPR"/>
    <property type="match status" value="4"/>
</dbReference>